<dbReference type="InterPro" id="IPR016024">
    <property type="entry name" value="ARM-type_fold"/>
</dbReference>
<feature type="compositionally biased region" description="Gly residues" evidence="7">
    <location>
        <begin position="1724"/>
        <end position="1736"/>
    </location>
</feature>
<feature type="domain" description="Sister chromatid cohesion C-terminal" evidence="8">
    <location>
        <begin position="1271"/>
        <end position="1514"/>
    </location>
</feature>
<keyword evidence="5 6" id="KW-0131">Cell cycle</keyword>
<accession>W7TH99</accession>
<feature type="region of interest" description="Disordered" evidence="7">
    <location>
        <begin position="1"/>
        <end position="54"/>
    </location>
</feature>
<dbReference type="GO" id="GO:0140588">
    <property type="term" value="P:chromatin looping"/>
    <property type="evidence" value="ECO:0007669"/>
    <property type="project" value="InterPro"/>
</dbReference>
<dbReference type="Pfam" id="PF12830">
    <property type="entry name" value="Nipped-B_C"/>
    <property type="match status" value="1"/>
</dbReference>
<feature type="region of interest" description="Disordered" evidence="7">
    <location>
        <begin position="1641"/>
        <end position="1664"/>
    </location>
</feature>
<dbReference type="GO" id="GO:0061775">
    <property type="term" value="F:cohesin loader activity"/>
    <property type="evidence" value="ECO:0007669"/>
    <property type="project" value="InterPro"/>
</dbReference>
<gene>
    <name evidence="9" type="ORF">Naga_100031g15</name>
</gene>
<feature type="compositionally biased region" description="Acidic residues" evidence="7">
    <location>
        <begin position="544"/>
        <end position="555"/>
    </location>
</feature>
<feature type="region of interest" description="Disordered" evidence="7">
    <location>
        <begin position="1435"/>
        <end position="1478"/>
    </location>
</feature>
<comment type="subcellular location">
    <subcellularLocation>
        <location evidence="1 6">Nucleus</location>
    </subcellularLocation>
</comment>
<dbReference type="GO" id="GO:0034087">
    <property type="term" value="P:establishment of mitotic sister chromatid cohesion"/>
    <property type="evidence" value="ECO:0007669"/>
    <property type="project" value="TreeGrafter"/>
</dbReference>
<dbReference type="Gene3D" id="1.25.10.10">
    <property type="entry name" value="Leucine-rich Repeat Variant"/>
    <property type="match status" value="1"/>
</dbReference>
<dbReference type="OrthoDB" id="39031at2759"/>
<evidence type="ECO:0000256" key="6">
    <source>
        <dbReference type="RuleBase" id="RU364107"/>
    </source>
</evidence>
<evidence type="ECO:0000256" key="2">
    <source>
        <dbReference type="ARBA" id="ARBA00009252"/>
    </source>
</evidence>
<feature type="compositionally biased region" description="Gly residues" evidence="7">
    <location>
        <begin position="1747"/>
        <end position="1760"/>
    </location>
</feature>
<organism evidence="9 10">
    <name type="scientific">Nannochloropsis gaditana</name>
    <dbReference type="NCBI Taxonomy" id="72520"/>
    <lineage>
        <taxon>Eukaryota</taxon>
        <taxon>Sar</taxon>
        <taxon>Stramenopiles</taxon>
        <taxon>Ochrophyta</taxon>
        <taxon>Eustigmatophyceae</taxon>
        <taxon>Eustigmatales</taxon>
        <taxon>Monodopsidaceae</taxon>
        <taxon>Nannochloropsis</taxon>
    </lineage>
</organism>
<feature type="region of interest" description="Disordered" evidence="7">
    <location>
        <begin position="435"/>
        <end position="560"/>
    </location>
</feature>
<dbReference type="EMBL" id="AZIL01000687">
    <property type="protein sequence ID" value="EWM26380.1"/>
    <property type="molecule type" value="Genomic_DNA"/>
</dbReference>
<comment type="caution">
    <text evidence="9">The sequence shown here is derived from an EMBL/GenBank/DDBJ whole genome shotgun (WGS) entry which is preliminary data.</text>
</comment>
<dbReference type="GO" id="GO:1990414">
    <property type="term" value="P:replication-born double-strand break repair via sister chromatid exchange"/>
    <property type="evidence" value="ECO:0007669"/>
    <property type="project" value="TreeGrafter"/>
</dbReference>
<dbReference type="InterPro" id="IPR011989">
    <property type="entry name" value="ARM-like"/>
</dbReference>
<evidence type="ECO:0000256" key="4">
    <source>
        <dbReference type="ARBA" id="ARBA00023242"/>
    </source>
</evidence>
<dbReference type="InterPro" id="IPR026003">
    <property type="entry name" value="Cohesin_HEAT"/>
</dbReference>
<reference evidence="9 10" key="1">
    <citation type="journal article" date="2014" name="Mol. Plant">
        <title>Chromosome Scale Genome Assembly and Transcriptome Profiling of Nannochloropsis gaditana in Nitrogen Depletion.</title>
        <authorList>
            <person name="Corteggiani Carpinelli E."/>
            <person name="Telatin A."/>
            <person name="Vitulo N."/>
            <person name="Forcato C."/>
            <person name="D'Angelo M."/>
            <person name="Schiavon R."/>
            <person name="Vezzi A."/>
            <person name="Giacometti G.M."/>
            <person name="Morosinotto T."/>
            <person name="Valle G."/>
        </authorList>
    </citation>
    <scope>NUCLEOTIDE SEQUENCE [LARGE SCALE GENOMIC DNA]</scope>
    <source>
        <strain evidence="9 10">B-31</strain>
    </source>
</reference>
<feature type="compositionally biased region" description="Acidic residues" evidence="7">
    <location>
        <begin position="1779"/>
        <end position="1792"/>
    </location>
</feature>
<feature type="compositionally biased region" description="Low complexity" evidence="7">
    <location>
        <begin position="1439"/>
        <end position="1450"/>
    </location>
</feature>
<evidence type="ECO:0000256" key="7">
    <source>
        <dbReference type="SAM" id="MobiDB-lite"/>
    </source>
</evidence>
<dbReference type="GO" id="GO:0010468">
    <property type="term" value="P:regulation of gene expression"/>
    <property type="evidence" value="ECO:0007669"/>
    <property type="project" value="InterPro"/>
</dbReference>
<dbReference type="SUPFAM" id="SSF48371">
    <property type="entry name" value="ARM repeat"/>
    <property type="match status" value="1"/>
</dbReference>
<feature type="region of interest" description="Disordered" evidence="7">
    <location>
        <begin position="845"/>
        <end position="866"/>
    </location>
</feature>
<evidence type="ECO:0000313" key="10">
    <source>
        <dbReference type="Proteomes" id="UP000019335"/>
    </source>
</evidence>
<name>W7TH99_9STRA</name>
<sequence length="1792" mass="193748">MGEGAEGGNGGGEAGHSKGKRGTGSSKKDGSKGRGQGGKGSRKPGGKRRRRSSLGVSFEERAYLRPLLRQLVRLLPKVQEAVDLVEALILSIRVDDPVLLALGPLCASILAVDPGAGGGGLGPAQTLALLQPIQTSSISLLQSIFGRYEKHRSLILEDILGLYSKLPGGKRPIRAFRLHYRAATLGTEGQSIQMTSALVILLVQAVVVRPQALLEGRGKGGKEGGTEEREETWIFDGTGDGQDAGGLEGEAGILAVAHQFAGAFLDRCARKEGGTEFRQLLQHLVDDLLLAFLLPEWPGAELLLQALCTRLLRDLYHQQGRQQGGREAGKTDSIYFLQCLDLLGRMLSKLRELWVVMEGSEGLGVGKDDGVAGGGEDAGRVVSEAVEKELSKAVIEEETSREEGVRVTEWFRRVMQDKMDKAGARNTLGRGLGLSLELEHERSEKLEEEGKEGRGQNGQERDEKQSLEADTRADGMKGRVAGEKGRKRKRGGSPGVTGSKTEAVSGKEGGKCGRPSQQESKATQAQGDGIEEGVEAEGTRVEVEMEEDAEEELAEEGALSSSTLTDLDVTRQLILNYLTHKARRGESWLKFSRHCFLSRWVAESADASPSALTLEGEEDGQNDLVSGHARMPAGEERRHPSYWCFLASQWEMPPAAVVHGEADLYHVLPTEAVVHLNHALAVSRPLLQSLGLLLFRLLALLGQGQAAWRARVMKAFGNILESDPLLMLDAQVKQAVVDRFQDEATSVRQATVELVGKYVLQQPSLFDSYYQPLLERIVDKGVSVRKTAVKLLGEFLQRCPTHPLRTEICRRLVGRASMVKEEDTVKDLVQDSFQAMWFSVGVSSEASAGEGGKEDEVEGDGSDGHVADEEIGWKLKKLSEEERLTAVGLQMVEVIAGVANTDWLVALLTGLLFGPNEGGQGKKERGRQRKVVAQQCGRVVEVLVNLLLELDEGNQPPLGSKLPELATPAKQLLAVIATLHVFSRADPRFLLPHVDTLLPYLKGENHLEAAEEAALCCKVAQMVGLVLPHLSHPDRAVYAQVGRDLVLITYQFGAATIHAAVQCLANLCICVQGGDPGLILGLANTFYRVLLKFREKPSFAPQEADYTTRSSTHRALVVLGCVCRYYPGFFPPSGAAEGALPLAMLDEPLAEELTCENAFVMSYRLLSLYLTKDLSTETKAVQALCLLFTGCMPLMLTAQRDHVVGRMLTPRGGVARAPVRLQALKSLREVLLAEETRVESGAARARMMQAGVSVRQRVKGDQDAEASIVGGVIQEHLDSIKHLLFDRDDQLRTAALGILSVLHRQGLVNPLQTLPALVALQADPFSAIRAHAYRQLLIEHEKHPEFLPARILEGVSLSYTFQRRILSGRARGGTGELISAVVSSGGGEGGWEGRQSFLGPVYSTCLRQNRKHRYSFLRNLLALFEEKTARDVHAKANRQMLQKQQESQQQEPHPHRHGNTARHTSIGVPTAAADPKGQKGSLDPHFLAYVAQLLAYLPFDVQEEPLFLVHSISRTVSLQGLTLLGEMKALLTALGKDRKGKAVGNAAWKGATTLGCCDEDEDDDYGGMDEVKNGEGARGTSGYLGVSVPTGSPSRATMLAQLKDKAGTAMSLCLLLHLKHWLKNVYVLSDERCQEVRSLGGQGGGMAGGNAKTERPLSKPEGLPDLPLPAHLLASYPTSVAHGREGEKEEEEEVLAVLEGQYREFALLVRQDPSDFVLTQAPPRGGGGRGGRGGEGGGRRGARGGGRRGNSMGNAGGGKTGGRRQGRGGGGARWRDYEGESDSEDEGSAGSQ</sequence>
<feature type="compositionally biased region" description="Gly residues" evidence="7">
    <location>
        <begin position="1"/>
        <end position="14"/>
    </location>
</feature>
<dbReference type="InterPro" id="IPR024986">
    <property type="entry name" value="Nipped-B_C"/>
</dbReference>
<keyword evidence="10" id="KW-1185">Reference proteome</keyword>
<evidence type="ECO:0000313" key="9">
    <source>
        <dbReference type="EMBL" id="EWM26380.1"/>
    </source>
</evidence>
<dbReference type="Pfam" id="PF12765">
    <property type="entry name" value="Cohesin_HEAT"/>
    <property type="match status" value="1"/>
</dbReference>
<keyword evidence="3 6" id="KW-0677">Repeat</keyword>
<dbReference type="InterPro" id="IPR033031">
    <property type="entry name" value="Scc2/Nipped-B"/>
</dbReference>
<evidence type="ECO:0000256" key="3">
    <source>
        <dbReference type="ARBA" id="ARBA00022737"/>
    </source>
</evidence>
<feature type="compositionally biased region" description="Basic and acidic residues" evidence="7">
    <location>
        <begin position="451"/>
        <end position="484"/>
    </location>
</feature>
<feature type="compositionally biased region" description="Basic residues" evidence="7">
    <location>
        <begin position="40"/>
        <end position="52"/>
    </location>
</feature>
<dbReference type="Proteomes" id="UP000019335">
    <property type="component" value="Chromosome 9"/>
</dbReference>
<dbReference type="GO" id="GO:0003682">
    <property type="term" value="F:chromatin binding"/>
    <property type="evidence" value="ECO:0007669"/>
    <property type="project" value="TreeGrafter"/>
</dbReference>
<evidence type="ECO:0000256" key="1">
    <source>
        <dbReference type="ARBA" id="ARBA00004123"/>
    </source>
</evidence>
<protein>
    <recommendedName>
        <fullName evidence="6">Sister chromatid cohesion protein</fullName>
    </recommendedName>
</protein>
<evidence type="ECO:0000256" key="5">
    <source>
        <dbReference type="ARBA" id="ARBA00023306"/>
    </source>
</evidence>
<feature type="compositionally biased region" description="Polar residues" evidence="7">
    <location>
        <begin position="515"/>
        <end position="526"/>
    </location>
</feature>
<feature type="region of interest" description="Disordered" evidence="7">
    <location>
        <begin position="1716"/>
        <end position="1792"/>
    </location>
</feature>
<dbReference type="PANTHER" id="PTHR21704">
    <property type="entry name" value="NIPPED-B-LIKE PROTEIN DELANGIN SCC2-RELATED"/>
    <property type="match status" value="1"/>
</dbReference>
<evidence type="ECO:0000259" key="8">
    <source>
        <dbReference type="Pfam" id="PF12830"/>
    </source>
</evidence>
<comment type="similarity">
    <text evidence="2 6">Belongs to the SCC2/Nipped-B family.</text>
</comment>
<dbReference type="PANTHER" id="PTHR21704:SF18">
    <property type="entry name" value="NIPPED-B-LIKE PROTEIN"/>
    <property type="match status" value="1"/>
</dbReference>
<dbReference type="GO" id="GO:0071169">
    <property type="term" value="P:establishment of protein localization to chromatin"/>
    <property type="evidence" value="ECO:0007669"/>
    <property type="project" value="TreeGrafter"/>
</dbReference>
<dbReference type="GO" id="GO:0090694">
    <property type="term" value="C:Scc2-Scc4 cohesin loading complex"/>
    <property type="evidence" value="ECO:0007669"/>
    <property type="project" value="TreeGrafter"/>
</dbReference>
<keyword evidence="4 6" id="KW-0539">Nucleus</keyword>
<proteinExistence type="inferred from homology"/>